<reference evidence="2" key="1">
    <citation type="journal article" date="2020" name="New Phytol.">
        <title>Comparative genomics reveals dynamic genome evolution in host specialist ectomycorrhizal fungi.</title>
        <authorList>
            <person name="Lofgren L.A."/>
            <person name="Nguyen N.H."/>
            <person name="Vilgalys R."/>
            <person name="Ruytinx J."/>
            <person name="Liao H.L."/>
            <person name="Branco S."/>
            <person name="Kuo A."/>
            <person name="LaButti K."/>
            <person name="Lipzen A."/>
            <person name="Andreopoulos W."/>
            <person name="Pangilinan J."/>
            <person name="Riley R."/>
            <person name="Hundley H."/>
            <person name="Na H."/>
            <person name="Barry K."/>
            <person name="Grigoriev I.V."/>
            <person name="Stajich J.E."/>
            <person name="Kennedy P.G."/>
        </authorList>
    </citation>
    <scope>NUCLEOTIDE SEQUENCE</scope>
    <source>
        <strain evidence="2">MN1</strain>
    </source>
</reference>
<gene>
    <name evidence="2" type="ORF">BJ212DRAFT_1311321</name>
</gene>
<protein>
    <submittedName>
        <fullName evidence="2">Uncharacterized protein</fullName>
    </submittedName>
</protein>
<proteinExistence type="predicted"/>
<dbReference type="GeneID" id="64628034"/>
<sequence length="94" mass="10320">MLLCILNSVPHSRSNSITEFTSPFEATAVELLKVGGLNIIGKANCDELEWGKPYLLGFAAFRQHSYPHVPGREQHPLASVASPRPRGESVSFSR</sequence>
<organism evidence="2 3">
    <name type="scientific">Suillus subaureus</name>
    <dbReference type="NCBI Taxonomy" id="48587"/>
    <lineage>
        <taxon>Eukaryota</taxon>
        <taxon>Fungi</taxon>
        <taxon>Dikarya</taxon>
        <taxon>Basidiomycota</taxon>
        <taxon>Agaricomycotina</taxon>
        <taxon>Agaricomycetes</taxon>
        <taxon>Agaricomycetidae</taxon>
        <taxon>Boletales</taxon>
        <taxon>Suillineae</taxon>
        <taxon>Suillaceae</taxon>
        <taxon>Suillus</taxon>
    </lineage>
</organism>
<comment type="caution">
    <text evidence="2">The sequence shown here is derived from an EMBL/GenBank/DDBJ whole genome shotgun (WGS) entry which is preliminary data.</text>
</comment>
<evidence type="ECO:0000313" key="3">
    <source>
        <dbReference type="Proteomes" id="UP000807769"/>
    </source>
</evidence>
<dbReference type="EMBL" id="JABBWG010000001">
    <property type="protein sequence ID" value="KAG1827285.1"/>
    <property type="molecule type" value="Genomic_DNA"/>
</dbReference>
<keyword evidence="3" id="KW-1185">Reference proteome</keyword>
<dbReference type="AlphaFoldDB" id="A0A9P7EQA2"/>
<accession>A0A9P7EQA2</accession>
<name>A0A9P7EQA2_9AGAM</name>
<feature type="region of interest" description="Disordered" evidence="1">
    <location>
        <begin position="70"/>
        <end position="94"/>
    </location>
</feature>
<evidence type="ECO:0000256" key="1">
    <source>
        <dbReference type="SAM" id="MobiDB-lite"/>
    </source>
</evidence>
<evidence type="ECO:0000313" key="2">
    <source>
        <dbReference type="EMBL" id="KAG1827285.1"/>
    </source>
</evidence>
<dbReference type="RefSeq" id="XP_041200132.1">
    <property type="nucleotide sequence ID" value="XM_041334017.1"/>
</dbReference>
<dbReference type="Proteomes" id="UP000807769">
    <property type="component" value="Unassembled WGS sequence"/>
</dbReference>
<dbReference type="OrthoDB" id="421993at2759"/>